<dbReference type="Pfam" id="PF00581">
    <property type="entry name" value="Rhodanese"/>
    <property type="match status" value="1"/>
</dbReference>
<dbReference type="CDD" id="cd00158">
    <property type="entry name" value="RHOD"/>
    <property type="match status" value="1"/>
</dbReference>
<dbReference type="SUPFAM" id="SSF52821">
    <property type="entry name" value="Rhodanese/Cell cycle control phosphatase"/>
    <property type="match status" value="1"/>
</dbReference>
<dbReference type="KEGG" id="iod:EJO50_02640"/>
<keyword evidence="3" id="KW-1185">Reference proteome</keyword>
<feature type="domain" description="Rhodanese" evidence="1">
    <location>
        <begin position="92"/>
        <end position="180"/>
    </location>
</feature>
<dbReference type="SMART" id="SM00450">
    <property type="entry name" value="RHOD"/>
    <property type="match status" value="1"/>
</dbReference>
<proteinExistence type="predicted"/>
<reference evidence="2 3" key="1">
    <citation type="submission" date="2018-12" db="EMBL/GenBank/DDBJ databases">
        <title>Complete genome sequence of Iodobacter sp. H11R3.</title>
        <authorList>
            <person name="Bae J.-W."/>
        </authorList>
    </citation>
    <scope>NUCLEOTIDE SEQUENCE [LARGE SCALE GENOMIC DNA]</scope>
    <source>
        <strain evidence="2 3">H11R3</strain>
    </source>
</reference>
<evidence type="ECO:0000313" key="2">
    <source>
        <dbReference type="EMBL" id="AZN35479.1"/>
    </source>
</evidence>
<accession>A0A3S8ZPT9</accession>
<dbReference type="InterPro" id="IPR036873">
    <property type="entry name" value="Rhodanese-like_dom_sf"/>
</dbReference>
<protein>
    <submittedName>
        <fullName evidence="2">Rhodanese-like domain-containing protein</fullName>
    </submittedName>
</protein>
<dbReference type="PROSITE" id="PS50206">
    <property type="entry name" value="RHODANESE_3"/>
    <property type="match status" value="1"/>
</dbReference>
<evidence type="ECO:0000313" key="3">
    <source>
        <dbReference type="Proteomes" id="UP000282438"/>
    </source>
</evidence>
<organism evidence="2 3">
    <name type="scientific">Iodobacter ciconiae</name>
    <dbReference type="NCBI Taxonomy" id="2496266"/>
    <lineage>
        <taxon>Bacteria</taxon>
        <taxon>Pseudomonadati</taxon>
        <taxon>Pseudomonadota</taxon>
        <taxon>Betaproteobacteria</taxon>
        <taxon>Neisseriales</taxon>
        <taxon>Chitinibacteraceae</taxon>
        <taxon>Iodobacter</taxon>
    </lineage>
</organism>
<gene>
    <name evidence="2" type="ORF">EJO50_02640</name>
</gene>
<dbReference type="EMBL" id="CP034433">
    <property type="protein sequence ID" value="AZN35479.1"/>
    <property type="molecule type" value="Genomic_DNA"/>
</dbReference>
<dbReference type="Proteomes" id="UP000282438">
    <property type="component" value="Chromosome"/>
</dbReference>
<dbReference type="Gene3D" id="3.40.250.10">
    <property type="entry name" value="Rhodanese-like domain"/>
    <property type="match status" value="1"/>
</dbReference>
<dbReference type="InterPro" id="IPR001763">
    <property type="entry name" value="Rhodanese-like_dom"/>
</dbReference>
<evidence type="ECO:0000259" key="1">
    <source>
        <dbReference type="PROSITE" id="PS50206"/>
    </source>
</evidence>
<dbReference type="OrthoDB" id="1445766at2"/>
<dbReference type="AlphaFoldDB" id="A0A3S8ZPT9"/>
<name>A0A3S8ZPT9_9NEIS</name>
<sequence length="314" mass="33991">MITQMGRIAGLGVLLGFVLALLAGSLAQAQELKTLKSGYELPDVLNAIPSAGGVCRQDDTFASLINGEFSKETTKLDLSCAKTAQDLVPILAQSKGSLIDLRSAADYRVWHVPNSTNLTLSDILTKLYLRNNIIVLMGDGRLESEIYLACSRLKHAGFRQVFMVRGGILGWMQHGYATRGNAVKLSDAVKITSAELWAGAQFVENRILLDADRISMRALLPSAIVLNVNAISMVRAIVSSSRGGKQKSTPLMGLIFVTSSTISEEQLRDLHQAALPYSLLVYTGTELDYRTFVDQQKAVFSAQARGPKTLGCGL</sequence>